<dbReference type="GO" id="GO:0070183">
    <property type="term" value="P:mitochondrial tryptophanyl-tRNA aminoacylation"/>
    <property type="evidence" value="ECO:0007669"/>
    <property type="project" value="TreeGrafter"/>
</dbReference>
<evidence type="ECO:0000256" key="1">
    <source>
        <dbReference type="ARBA" id="ARBA00004173"/>
    </source>
</evidence>
<evidence type="ECO:0000256" key="11">
    <source>
        <dbReference type="RuleBase" id="RU363036"/>
    </source>
</evidence>
<evidence type="ECO:0000256" key="7">
    <source>
        <dbReference type="ARBA" id="ARBA00022917"/>
    </source>
</evidence>
<evidence type="ECO:0000313" key="12">
    <source>
        <dbReference type="EMBL" id="KAF5349589.1"/>
    </source>
</evidence>
<dbReference type="PRINTS" id="PR01039">
    <property type="entry name" value="TRNASYNTHTRP"/>
</dbReference>
<dbReference type="InterPro" id="IPR024109">
    <property type="entry name" value="Trp-tRNA-ligase_bac-type"/>
</dbReference>
<dbReference type="OrthoDB" id="15808at2759"/>
<evidence type="ECO:0000256" key="8">
    <source>
        <dbReference type="ARBA" id="ARBA00023146"/>
    </source>
</evidence>
<dbReference type="PANTHER" id="PTHR43766:SF1">
    <property type="entry name" value="TRYPTOPHAN--TRNA LIGASE, MITOCHONDRIAL"/>
    <property type="match status" value="1"/>
</dbReference>
<dbReference type="FunFam" id="1.10.240.10:FF:000002">
    <property type="entry name" value="Tryptophan--tRNA ligase"/>
    <property type="match status" value="1"/>
</dbReference>
<dbReference type="EC" id="6.1.1.2" evidence="3"/>
<evidence type="ECO:0000256" key="10">
    <source>
        <dbReference type="ARBA" id="ARBA00049929"/>
    </source>
</evidence>
<keyword evidence="7 11" id="KW-0648">Protein biosynthesis</keyword>
<dbReference type="InterPro" id="IPR002305">
    <property type="entry name" value="aa-tRNA-synth_Ic"/>
</dbReference>
<sequence>MSVAVSEMFSRFTLHHTRALGRRLVHSKRTVLSGIQPTGIPHLGNYLGALSNWVKLQEASDPQDDLLFMIVGWHALTLPQNPKELAASRWDMLATLLAIGLDPKRSIIFHQDHNQDHLELGWLMNCLTPVGKLLRMTTWKSRIATSRNAEESDVDESLLNAGLLTYPSLQAADILVYRATHVPVGEDQTQHLELTRDLAEAFNRTCKSEHPLFPLPTLVDTPTRRILSLKDPTAKMSKSAPDVRSRILLTDTPSQIQAKIRGAVTDTTLGVTYDPINRPGAANLLSILAACTNEDVNTVATRYESTGHKELKADVAEAVVELLRKPQGEFSRIREERVYLVQVADEGARKAKELSSETMRHVRDRLGLC</sequence>
<keyword evidence="4 11" id="KW-0436">Ligase</keyword>
<protein>
    <recommendedName>
        <fullName evidence="3">tryptophan--tRNA ligase</fullName>
        <ecNumber evidence="3">6.1.1.2</ecNumber>
    </recommendedName>
    <alternativeName>
        <fullName evidence="9">Tryptophanyl-tRNA synthetase</fullName>
    </alternativeName>
</protein>
<keyword evidence="5 11" id="KW-0547">Nucleotide-binding</keyword>
<dbReference type="Proteomes" id="UP000559027">
    <property type="component" value="Unassembled WGS sequence"/>
</dbReference>
<comment type="subcellular location">
    <subcellularLocation>
        <location evidence="1">Mitochondrion</location>
    </subcellularLocation>
</comment>
<gene>
    <name evidence="12" type="ORF">D9756_008922</name>
</gene>
<dbReference type="Gene3D" id="1.10.240.10">
    <property type="entry name" value="Tyrosyl-Transfer RNA Synthetase"/>
    <property type="match status" value="1"/>
</dbReference>
<keyword evidence="6 11" id="KW-0067">ATP-binding</keyword>
<comment type="caution">
    <text evidence="12">The sequence shown here is derived from an EMBL/GenBank/DDBJ whole genome shotgun (WGS) entry which is preliminary data.</text>
</comment>
<dbReference type="SUPFAM" id="SSF52374">
    <property type="entry name" value="Nucleotidylyl transferase"/>
    <property type="match status" value="1"/>
</dbReference>
<dbReference type="PROSITE" id="PS00178">
    <property type="entry name" value="AA_TRNA_LIGASE_I"/>
    <property type="match status" value="1"/>
</dbReference>
<organism evidence="12 13">
    <name type="scientific">Leucocoprinus leucothites</name>
    <dbReference type="NCBI Taxonomy" id="201217"/>
    <lineage>
        <taxon>Eukaryota</taxon>
        <taxon>Fungi</taxon>
        <taxon>Dikarya</taxon>
        <taxon>Basidiomycota</taxon>
        <taxon>Agaricomycotina</taxon>
        <taxon>Agaricomycetes</taxon>
        <taxon>Agaricomycetidae</taxon>
        <taxon>Agaricales</taxon>
        <taxon>Agaricineae</taxon>
        <taxon>Agaricaceae</taxon>
        <taxon>Leucocoprinus</taxon>
    </lineage>
</organism>
<dbReference type="InterPro" id="IPR014729">
    <property type="entry name" value="Rossmann-like_a/b/a_fold"/>
</dbReference>
<dbReference type="GO" id="GO:0004830">
    <property type="term" value="F:tryptophan-tRNA ligase activity"/>
    <property type="evidence" value="ECO:0007669"/>
    <property type="project" value="UniProtKB-EC"/>
</dbReference>
<dbReference type="NCBIfam" id="TIGR00233">
    <property type="entry name" value="trpS"/>
    <property type="match status" value="1"/>
</dbReference>
<accession>A0A8H5FUL3</accession>
<dbReference type="InterPro" id="IPR002306">
    <property type="entry name" value="Trp-tRNA-ligase"/>
</dbReference>
<evidence type="ECO:0000313" key="13">
    <source>
        <dbReference type="Proteomes" id="UP000559027"/>
    </source>
</evidence>
<evidence type="ECO:0000256" key="2">
    <source>
        <dbReference type="ARBA" id="ARBA00005594"/>
    </source>
</evidence>
<dbReference type="CDD" id="cd00806">
    <property type="entry name" value="TrpRS_core"/>
    <property type="match status" value="1"/>
</dbReference>
<dbReference type="EMBL" id="JAACJO010000016">
    <property type="protein sequence ID" value="KAF5349589.1"/>
    <property type="molecule type" value="Genomic_DNA"/>
</dbReference>
<keyword evidence="13" id="KW-1185">Reference proteome</keyword>
<proteinExistence type="inferred from homology"/>
<evidence type="ECO:0000256" key="9">
    <source>
        <dbReference type="ARBA" id="ARBA00030268"/>
    </source>
</evidence>
<name>A0A8H5FUL3_9AGAR</name>
<evidence type="ECO:0000256" key="3">
    <source>
        <dbReference type="ARBA" id="ARBA00013161"/>
    </source>
</evidence>
<evidence type="ECO:0000256" key="6">
    <source>
        <dbReference type="ARBA" id="ARBA00022840"/>
    </source>
</evidence>
<comment type="similarity">
    <text evidence="2 11">Belongs to the class-I aminoacyl-tRNA synthetase family.</text>
</comment>
<reference evidence="12 13" key="1">
    <citation type="journal article" date="2020" name="ISME J.">
        <title>Uncovering the hidden diversity of litter-decomposition mechanisms in mushroom-forming fungi.</title>
        <authorList>
            <person name="Floudas D."/>
            <person name="Bentzer J."/>
            <person name="Ahren D."/>
            <person name="Johansson T."/>
            <person name="Persson P."/>
            <person name="Tunlid A."/>
        </authorList>
    </citation>
    <scope>NUCLEOTIDE SEQUENCE [LARGE SCALE GENOMIC DNA]</scope>
    <source>
        <strain evidence="12 13">CBS 146.42</strain>
    </source>
</reference>
<dbReference type="Pfam" id="PF00579">
    <property type="entry name" value="tRNA-synt_1b"/>
    <property type="match status" value="1"/>
</dbReference>
<dbReference type="HAMAP" id="MF_00140_B">
    <property type="entry name" value="Trp_tRNA_synth_B"/>
    <property type="match status" value="1"/>
</dbReference>
<dbReference type="GO" id="GO:0005524">
    <property type="term" value="F:ATP binding"/>
    <property type="evidence" value="ECO:0007669"/>
    <property type="project" value="UniProtKB-KW"/>
</dbReference>
<keyword evidence="8 11" id="KW-0030">Aminoacyl-tRNA synthetase</keyword>
<dbReference type="Gene3D" id="3.40.50.620">
    <property type="entry name" value="HUPs"/>
    <property type="match status" value="1"/>
</dbReference>
<dbReference type="PANTHER" id="PTHR43766">
    <property type="entry name" value="TRYPTOPHAN--TRNA LIGASE, MITOCHONDRIAL"/>
    <property type="match status" value="1"/>
</dbReference>
<evidence type="ECO:0000256" key="5">
    <source>
        <dbReference type="ARBA" id="ARBA00022741"/>
    </source>
</evidence>
<evidence type="ECO:0000256" key="4">
    <source>
        <dbReference type="ARBA" id="ARBA00022598"/>
    </source>
</evidence>
<comment type="catalytic activity">
    <reaction evidence="10">
        <text>tRNA(Trp) + L-tryptophan + ATP = L-tryptophyl-tRNA(Trp) + AMP + diphosphate + H(+)</text>
        <dbReference type="Rhea" id="RHEA:24080"/>
        <dbReference type="Rhea" id="RHEA-COMP:9671"/>
        <dbReference type="Rhea" id="RHEA-COMP:9705"/>
        <dbReference type="ChEBI" id="CHEBI:15378"/>
        <dbReference type="ChEBI" id="CHEBI:30616"/>
        <dbReference type="ChEBI" id="CHEBI:33019"/>
        <dbReference type="ChEBI" id="CHEBI:57912"/>
        <dbReference type="ChEBI" id="CHEBI:78442"/>
        <dbReference type="ChEBI" id="CHEBI:78535"/>
        <dbReference type="ChEBI" id="CHEBI:456215"/>
        <dbReference type="EC" id="6.1.1.2"/>
    </reaction>
</comment>
<dbReference type="AlphaFoldDB" id="A0A8H5FUL3"/>
<dbReference type="InterPro" id="IPR001412">
    <property type="entry name" value="aa-tRNA-synth_I_CS"/>
</dbReference>
<dbReference type="InterPro" id="IPR050203">
    <property type="entry name" value="Trp-tRNA_synthetase"/>
</dbReference>
<dbReference type="GO" id="GO:0005759">
    <property type="term" value="C:mitochondrial matrix"/>
    <property type="evidence" value="ECO:0007669"/>
    <property type="project" value="TreeGrafter"/>
</dbReference>